<name>A0ABP4TRH3_9ACTN</name>
<comment type="caution">
    <text evidence="1">The sequence shown here is derived from an EMBL/GenBank/DDBJ whole genome shotgun (WGS) entry which is preliminary data.</text>
</comment>
<keyword evidence="2" id="KW-1185">Reference proteome</keyword>
<evidence type="ECO:0000313" key="2">
    <source>
        <dbReference type="Proteomes" id="UP001500064"/>
    </source>
</evidence>
<accession>A0ABP4TRH3</accession>
<organism evidence="1 2">
    <name type="scientific">Nonomuraea maheshkhaliensis</name>
    <dbReference type="NCBI Taxonomy" id="419590"/>
    <lineage>
        <taxon>Bacteria</taxon>
        <taxon>Bacillati</taxon>
        <taxon>Actinomycetota</taxon>
        <taxon>Actinomycetes</taxon>
        <taxon>Streptosporangiales</taxon>
        <taxon>Streptosporangiaceae</taxon>
        <taxon>Nonomuraea</taxon>
    </lineage>
</organism>
<sequence>MISMSPRIEDKASMTVELQIPFASTLQSLELGRTRDRGIDLPNGLTPGYSAIIKDTDGNTVGAKAFAWTQDGTKMLAIHIVKGGPGRDHQADVIEFVRQLRPLLLPSAS</sequence>
<dbReference type="EMBL" id="BAAAMU010000185">
    <property type="protein sequence ID" value="GAA1692430.1"/>
    <property type="molecule type" value="Genomic_DNA"/>
</dbReference>
<protein>
    <submittedName>
        <fullName evidence="1">Uncharacterized protein</fullName>
    </submittedName>
</protein>
<evidence type="ECO:0000313" key="1">
    <source>
        <dbReference type="EMBL" id="GAA1692430.1"/>
    </source>
</evidence>
<gene>
    <name evidence="1" type="ORF">GCM10009733_105630</name>
</gene>
<dbReference type="Proteomes" id="UP001500064">
    <property type="component" value="Unassembled WGS sequence"/>
</dbReference>
<reference evidence="2" key="1">
    <citation type="journal article" date="2019" name="Int. J. Syst. Evol. Microbiol.">
        <title>The Global Catalogue of Microorganisms (GCM) 10K type strain sequencing project: providing services to taxonomists for standard genome sequencing and annotation.</title>
        <authorList>
            <consortium name="The Broad Institute Genomics Platform"/>
            <consortium name="The Broad Institute Genome Sequencing Center for Infectious Disease"/>
            <person name="Wu L."/>
            <person name="Ma J."/>
        </authorList>
    </citation>
    <scope>NUCLEOTIDE SEQUENCE [LARGE SCALE GENOMIC DNA]</scope>
    <source>
        <strain evidence="2">JCM 13929</strain>
    </source>
</reference>
<proteinExistence type="predicted"/>